<evidence type="ECO:0000313" key="1">
    <source>
        <dbReference type="EMBL" id="KAJ7988184.1"/>
    </source>
</evidence>
<proteinExistence type="predicted"/>
<protein>
    <submittedName>
        <fullName evidence="1">Uncharacterized protein</fullName>
    </submittedName>
</protein>
<name>A0ACC2FA31_DALPE</name>
<reference evidence="1" key="1">
    <citation type="submission" date="2021-05" db="EMBL/GenBank/DDBJ databases">
        <authorList>
            <person name="Pan Q."/>
            <person name="Jouanno E."/>
            <person name="Zahm M."/>
            <person name="Klopp C."/>
            <person name="Cabau C."/>
            <person name="Louis A."/>
            <person name="Berthelot C."/>
            <person name="Parey E."/>
            <person name="Roest Crollius H."/>
            <person name="Montfort J."/>
            <person name="Robinson-Rechavi M."/>
            <person name="Bouchez O."/>
            <person name="Lampietro C."/>
            <person name="Lopez Roques C."/>
            <person name="Donnadieu C."/>
            <person name="Postlethwait J."/>
            <person name="Bobe J."/>
            <person name="Dillon D."/>
            <person name="Chandos A."/>
            <person name="von Hippel F."/>
            <person name="Guiguen Y."/>
        </authorList>
    </citation>
    <scope>NUCLEOTIDE SEQUENCE</scope>
    <source>
        <strain evidence="1">YG-Jan2019</strain>
    </source>
</reference>
<keyword evidence="2" id="KW-1185">Reference proteome</keyword>
<dbReference type="Proteomes" id="UP001157502">
    <property type="component" value="Chromosome 31"/>
</dbReference>
<gene>
    <name evidence="1" type="ORF">DPEC_G00320980</name>
</gene>
<sequence length="140" mass="15157">MLFTSSGWRQRNRAQQQQSHNTVARDTEEVPSVRCLFRSGSHRRGFPGGTSGERTHLRTRGAAPAAVSEQDFVAAPRTGQTGTVAARASCCPTAILKLQPPGAESLESSRCPSSQRHGRNRSLMGRGQRRALAQKDGTKS</sequence>
<evidence type="ECO:0000313" key="2">
    <source>
        <dbReference type="Proteomes" id="UP001157502"/>
    </source>
</evidence>
<organism evidence="1 2">
    <name type="scientific">Dallia pectoralis</name>
    <name type="common">Alaska blackfish</name>
    <dbReference type="NCBI Taxonomy" id="75939"/>
    <lineage>
        <taxon>Eukaryota</taxon>
        <taxon>Metazoa</taxon>
        <taxon>Chordata</taxon>
        <taxon>Craniata</taxon>
        <taxon>Vertebrata</taxon>
        <taxon>Euteleostomi</taxon>
        <taxon>Actinopterygii</taxon>
        <taxon>Neopterygii</taxon>
        <taxon>Teleostei</taxon>
        <taxon>Protacanthopterygii</taxon>
        <taxon>Esociformes</taxon>
        <taxon>Umbridae</taxon>
        <taxon>Dallia</taxon>
    </lineage>
</organism>
<comment type="caution">
    <text evidence="1">The sequence shown here is derived from an EMBL/GenBank/DDBJ whole genome shotgun (WGS) entry which is preliminary data.</text>
</comment>
<dbReference type="EMBL" id="CM055758">
    <property type="protein sequence ID" value="KAJ7988184.1"/>
    <property type="molecule type" value="Genomic_DNA"/>
</dbReference>
<accession>A0ACC2FA31</accession>